<keyword evidence="10" id="KW-0460">Magnesium</keyword>
<evidence type="ECO:0000313" key="15">
    <source>
        <dbReference type="EMBL" id="CAE8677101.1"/>
    </source>
</evidence>
<dbReference type="GO" id="GO:0030955">
    <property type="term" value="F:potassium ion binding"/>
    <property type="evidence" value="ECO:0007669"/>
    <property type="project" value="InterPro"/>
</dbReference>
<evidence type="ECO:0000256" key="1">
    <source>
        <dbReference type="ARBA" id="ARBA00001958"/>
    </source>
</evidence>
<feature type="region of interest" description="Disordered" evidence="13">
    <location>
        <begin position="89"/>
        <end position="113"/>
    </location>
</feature>
<keyword evidence="5" id="KW-0808">Transferase</keyword>
<dbReference type="EMBL" id="CAJNNW010025396">
    <property type="protein sequence ID" value="CAE8677101.1"/>
    <property type="molecule type" value="Genomic_DNA"/>
</dbReference>
<name>A0A813JDD3_POLGL</name>
<evidence type="ECO:0000256" key="4">
    <source>
        <dbReference type="ARBA" id="ARBA00012142"/>
    </source>
</evidence>
<evidence type="ECO:0000256" key="7">
    <source>
        <dbReference type="ARBA" id="ARBA00022741"/>
    </source>
</evidence>
<evidence type="ECO:0000256" key="2">
    <source>
        <dbReference type="ARBA" id="ARBA00004997"/>
    </source>
</evidence>
<evidence type="ECO:0000256" key="9">
    <source>
        <dbReference type="ARBA" id="ARBA00022840"/>
    </source>
</evidence>
<dbReference type="Pfam" id="PF00224">
    <property type="entry name" value="PK"/>
    <property type="match status" value="1"/>
</dbReference>
<evidence type="ECO:0000256" key="6">
    <source>
        <dbReference type="ARBA" id="ARBA00022723"/>
    </source>
</evidence>
<dbReference type="EC" id="2.7.1.40" evidence="4"/>
<comment type="pathway">
    <text evidence="2">Carbohydrate degradation; glycolysis; pyruvate from D-glyceraldehyde 3-phosphate: step 5/5.</text>
</comment>
<dbReference type="SUPFAM" id="SSF51621">
    <property type="entry name" value="Phosphoenolpyruvate/pyruvate domain"/>
    <property type="match status" value="1"/>
</dbReference>
<dbReference type="InterPro" id="IPR015813">
    <property type="entry name" value="Pyrv/PenolPyrv_kinase-like_dom"/>
</dbReference>
<keyword evidence="8" id="KW-0418">Kinase</keyword>
<keyword evidence="9" id="KW-0067">ATP-binding</keyword>
<dbReference type="GO" id="GO:0000287">
    <property type="term" value="F:magnesium ion binding"/>
    <property type="evidence" value="ECO:0007669"/>
    <property type="project" value="InterPro"/>
</dbReference>
<sequence length="113" mass="12561">MFARTAPMLLRAAPALASRGATLGVSCRAGSTLQQLPFKTPAVYEDICKQFHAENRKTGIICTIGPKSWNTEVLVKLIDAGMNTIRCNMSHGDHEEQSMKLRNLEKAYEQRPQ</sequence>
<dbReference type="GO" id="GO:0004743">
    <property type="term" value="F:pyruvate kinase activity"/>
    <property type="evidence" value="ECO:0007669"/>
    <property type="project" value="UniProtKB-EC"/>
</dbReference>
<comment type="cofactor">
    <cofactor evidence="1">
        <name>K(+)</name>
        <dbReference type="ChEBI" id="CHEBI:29103"/>
    </cofactor>
</comment>
<dbReference type="Proteomes" id="UP000626109">
    <property type="component" value="Unassembled WGS sequence"/>
</dbReference>
<dbReference type="Gene3D" id="3.20.20.60">
    <property type="entry name" value="Phosphoenolpyruvate-binding domains"/>
    <property type="match status" value="1"/>
</dbReference>
<protein>
    <recommendedName>
        <fullName evidence="4">pyruvate kinase</fullName>
        <ecNumber evidence="4">2.7.1.40</ecNumber>
    </recommendedName>
</protein>
<feature type="compositionally biased region" description="Basic and acidic residues" evidence="13">
    <location>
        <begin position="91"/>
        <end position="113"/>
    </location>
</feature>
<evidence type="ECO:0000256" key="12">
    <source>
        <dbReference type="ARBA" id="ARBA00023317"/>
    </source>
</evidence>
<keyword evidence="6" id="KW-0479">Metal-binding</keyword>
<comment type="caution">
    <text evidence="15">The sequence shown here is derived from an EMBL/GenBank/DDBJ whole genome shotgun (WGS) entry which is preliminary data.</text>
</comment>
<dbReference type="AlphaFoldDB" id="A0A813JDD3"/>
<gene>
    <name evidence="15" type="ORF">PGLA2088_LOCUS20190</name>
</gene>
<dbReference type="GO" id="GO:0016301">
    <property type="term" value="F:kinase activity"/>
    <property type="evidence" value="ECO:0007669"/>
    <property type="project" value="UniProtKB-KW"/>
</dbReference>
<reference evidence="15" key="1">
    <citation type="submission" date="2021-02" db="EMBL/GenBank/DDBJ databases">
        <authorList>
            <person name="Dougan E. K."/>
            <person name="Rhodes N."/>
            <person name="Thang M."/>
            <person name="Chan C."/>
        </authorList>
    </citation>
    <scope>NUCLEOTIDE SEQUENCE</scope>
</reference>
<evidence type="ECO:0000256" key="8">
    <source>
        <dbReference type="ARBA" id="ARBA00022777"/>
    </source>
</evidence>
<evidence type="ECO:0000259" key="14">
    <source>
        <dbReference type="Pfam" id="PF00224"/>
    </source>
</evidence>
<evidence type="ECO:0000256" key="5">
    <source>
        <dbReference type="ARBA" id="ARBA00022679"/>
    </source>
</evidence>
<keyword evidence="7" id="KW-0547">Nucleotide-binding</keyword>
<evidence type="ECO:0000256" key="11">
    <source>
        <dbReference type="ARBA" id="ARBA00023152"/>
    </source>
</evidence>
<keyword evidence="11" id="KW-0324">Glycolysis</keyword>
<dbReference type="InterPro" id="IPR015793">
    <property type="entry name" value="Pyrv_Knase_brl"/>
</dbReference>
<keyword evidence="12" id="KW-0670">Pyruvate</keyword>
<evidence type="ECO:0000313" key="16">
    <source>
        <dbReference type="Proteomes" id="UP000626109"/>
    </source>
</evidence>
<organism evidence="15 16">
    <name type="scientific">Polarella glacialis</name>
    <name type="common">Dinoflagellate</name>
    <dbReference type="NCBI Taxonomy" id="89957"/>
    <lineage>
        <taxon>Eukaryota</taxon>
        <taxon>Sar</taxon>
        <taxon>Alveolata</taxon>
        <taxon>Dinophyceae</taxon>
        <taxon>Suessiales</taxon>
        <taxon>Suessiaceae</taxon>
        <taxon>Polarella</taxon>
    </lineage>
</organism>
<dbReference type="InterPro" id="IPR040442">
    <property type="entry name" value="Pyrv_kinase-like_dom_sf"/>
</dbReference>
<feature type="non-terminal residue" evidence="15">
    <location>
        <position position="113"/>
    </location>
</feature>
<proteinExistence type="inferred from homology"/>
<dbReference type="UniPathway" id="UPA00109">
    <property type="reaction ID" value="UER00188"/>
</dbReference>
<dbReference type="InterPro" id="IPR001697">
    <property type="entry name" value="Pyr_Knase"/>
</dbReference>
<dbReference type="GO" id="GO:0005524">
    <property type="term" value="F:ATP binding"/>
    <property type="evidence" value="ECO:0007669"/>
    <property type="project" value="UniProtKB-KW"/>
</dbReference>
<comment type="similarity">
    <text evidence="3">Belongs to the pyruvate kinase family.</text>
</comment>
<evidence type="ECO:0000256" key="13">
    <source>
        <dbReference type="SAM" id="MobiDB-lite"/>
    </source>
</evidence>
<feature type="domain" description="Pyruvate kinase barrel" evidence="14">
    <location>
        <begin position="56"/>
        <end position="111"/>
    </location>
</feature>
<evidence type="ECO:0000256" key="3">
    <source>
        <dbReference type="ARBA" id="ARBA00008663"/>
    </source>
</evidence>
<evidence type="ECO:0000256" key="10">
    <source>
        <dbReference type="ARBA" id="ARBA00022842"/>
    </source>
</evidence>
<accession>A0A813JDD3</accession>
<dbReference type="PANTHER" id="PTHR11817">
    <property type="entry name" value="PYRUVATE KINASE"/>
    <property type="match status" value="1"/>
</dbReference>